<gene>
    <name evidence="1" type="ORF">HJ01_02461</name>
</gene>
<dbReference type="AlphaFoldDB" id="H7FT42"/>
<dbReference type="RefSeq" id="WP_007138638.1">
    <property type="nucleotide sequence ID" value="NZ_AHKF01000018.1"/>
</dbReference>
<organism evidence="1 2">
    <name type="scientific">Flavobacterium frigoris (strain PS1)</name>
    <dbReference type="NCBI Taxonomy" id="1086011"/>
    <lineage>
        <taxon>Bacteria</taxon>
        <taxon>Pseudomonadati</taxon>
        <taxon>Bacteroidota</taxon>
        <taxon>Flavobacteriia</taxon>
        <taxon>Flavobacteriales</taxon>
        <taxon>Flavobacteriaceae</taxon>
        <taxon>Flavobacterium</taxon>
    </lineage>
</organism>
<dbReference type="InterPro" id="IPR041662">
    <property type="entry name" value="SusD-like_2"/>
</dbReference>
<dbReference type="EMBL" id="AHKF01000018">
    <property type="protein sequence ID" value="EIA08739.1"/>
    <property type="molecule type" value="Genomic_DNA"/>
</dbReference>
<keyword evidence="2" id="KW-1185">Reference proteome</keyword>
<accession>H7FT42</accession>
<evidence type="ECO:0000313" key="2">
    <source>
        <dbReference type="Proteomes" id="UP000005566"/>
    </source>
</evidence>
<dbReference type="InterPro" id="IPR011990">
    <property type="entry name" value="TPR-like_helical_dom_sf"/>
</dbReference>
<evidence type="ECO:0000313" key="1">
    <source>
        <dbReference type="EMBL" id="EIA08739.1"/>
    </source>
</evidence>
<name>H7FT42_FLAFP</name>
<dbReference type="PATRIC" id="fig|1086011.3.peg.2410"/>
<dbReference type="PROSITE" id="PS51257">
    <property type="entry name" value="PROKAR_LIPOPROTEIN"/>
    <property type="match status" value="1"/>
</dbReference>
<dbReference type="OrthoDB" id="725917at2"/>
<dbReference type="Gene3D" id="1.25.40.390">
    <property type="match status" value="1"/>
</dbReference>
<sequence>MKNITKYIAVSVATLLLAACNRDEIADVNINPSFPTITEPIYLLPNIQASMALGVQYDARYIGKYIQNFSHSTANYIWDQYGYSANSDAGGEIWKMAYYSIGLNLTQAIDVAQKNERYDIVGLSKAIRAWTWQVSTDYHSDLIKFDQVFTSRLTFDYGTQEDAYKEVARLAKEGIVDLERTDGKSQPSYTAKGDLIYNGDKSKWIKFAYGILARNANNLSNKASYNPDLVIEYVNKSLASINDDCYVKFSGIANSDTNFFGPSRNNLSSFRQTDFIVRAMDGTVFTGAVDPRMANVLSPSADGIFRGNPLSTSAGTVAATRIPNLWGTIVSGNSTTPGRYLFRNTADFPIMTYAELQFIKAEAAFIKGDKATALDAYKKGIAGSIDMVNRNTVVSTTAALITAAQKTAFLGNPNVVPTAASLTLKHIMMQKYVALFGHAYVETWTDMRKYHYDPLVYETLAIPALSTDNNGKLAYRVRPRYNSEYVWNFAALEAIGADKADYHTQEMWFSKP</sequence>
<comment type="caution">
    <text evidence="1">The sequence shown here is derived from an EMBL/GenBank/DDBJ whole genome shotgun (WGS) entry which is preliminary data.</text>
</comment>
<proteinExistence type="predicted"/>
<dbReference type="SUPFAM" id="SSF48452">
    <property type="entry name" value="TPR-like"/>
    <property type="match status" value="1"/>
</dbReference>
<protein>
    <recommendedName>
        <fullName evidence="3">Starch-binding associating with outer membrane</fullName>
    </recommendedName>
</protein>
<dbReference type="Pfam" id="PF12771">
    <property type="entry name" value="SusD-like_2"/>
    <property type="match status" value="1"/>
</dbReference>
<reference evidence="1 2" key="1">
    <citation type="journal article" date="2014" name="Acta Crystallogr. D">
        <title>Structure-based characterization and antifreeze properties of a hyperactive ice-binding protein from the Antarctic bacterium Flavobacterium frigoris PS1.</title>
        <authorList>
            <person name="Do H."/>
            <person name="Kim S.J."/>
            <person name="Kim H.J."/>
            <person name="Lee J.H."/>
        </authorList>
    </citation>
    <scope>NUCLEOTIDE SEQUENCE [LARGE SCALE GENOMIC DNA]</scope>
    <source>
        <strain evidence="1 2">PS1</strain>
    </source>
</reference>
<evidence type="ECO:0008006" key="3">
    <source>
        <dbReference type="Google" id="ProtNLM"/>
    </source>
</evidence>
<dbReference type="eggNOG" id="COG0521">
    <property type="taxonomic scope" value="Bacteria"/>
</dbReference>
<dbReference type="Proteomes" id="UP000005566">
    <property type="component" value="Unassembled WGS sequence"/>
</dbReference>
<dbReference type="STRING" id="1086011.HJ01_02461"/>